<feature type="compositionally biased region" description="Polar residues" evidence="1">
    <location>
        <begin position="131"/>
        <end position="143"/>
    </location>
</feature>
<feature type="compositionally biased region" description="Pro residues" evidence="1">
    <location>
        <begin position="146"/>
        <end position="156"/>
    </location>
</feature>
<feature type="compositionally biased region" description="Polar residues" evidence="1">
    <location>
        <begin position="22"/>
        <end position="35"/>
    </location>
</feature>
<evidence type="ECO:0000256" key="1">
    <source>
        <dbReference type="SAM" id="MobiDB-lite"/>
    </source>
</evidence>
<sequence>MGSSLSIQSRDKRRRSNRLSKPPSNLVTLSSSSHGAASQPISPSSSPASSTPVEWQNPWTGASVSVTSPGTQSSGQRSQSFPSASIHSERPRVTTSHIGRSQSIVKEKVDRSPTSSSSTSGSLSQRASFQPAKQTTFQPTTLWSEPPSPLGRPGPPKRSYSVQSPPRRTSATIYGSMLEDAASSNTHFMVDSQGFSLIRRRSLLTRPGIATRRSSRKVVQCLPSPIDHEAGFAPAEPLDQRHRHYGPLPEHDSPLSLPPFRPPTPGDFEYTHLGSLKLGSLRVVNCSTSPCPSDRSRLTQARSPSPVLGERRPYTAEEWPFRGEFQSLGSPDGFDLIHKGSPDLDVMTLATSDKSKSLPGTSLDHGGRSVPASTLENGGDCPSASGLIVESSATILPQRRPSKSTDEGISVSDEDRGSTAQAGGSTEGESKYLPSRTHRKVDSGYSSAASVRSLQGARIRVSIDSQASAQFSRSRRFTLSSDSGKLDLSRMKPSAELGSQLPLNRHLSLYGSRTHTSDPSAWSTSLSSMCLETVQIPADRRPRSSSSCIPQGISRAQSLSRYCAQLRNIEAAPLVPPSVQQTEKLRMADAEGSVYGSASSRRLSSSNADGGLLDFGHDPGRCVETDEVSSETTGHDKSHAAAGLRRPKSFSRPRCTGTVASEGVDVTILPAPELPRGRARSRNDEYQRRRLSKPQKSTNLYAATSPFIFH</sequence>
<proteinExistence type="predicted"/>
<evidence type="ECO:0000313" key="2">
    <source>
        <dbReference type="EMBL" id="GFF18661.1"/>
    </source>
</evidence>
<dbReference type="Proteomes" id="UP000452235">
    <property type="component" value="Unassembled WGS sequence"/>
</dbReference>
<name>A0A5M3Z7K9_ASPTE</name>
<feature type="compositionally biased region" description="Polar residues" evidence="1">
    <location>
        <begin position="51"/>
        <end position="86"/>
    </location>
</feature>
<gene>
    <name evidence="2" type="ORF">ATEIFO6365_0009002400</name>
</gene>
<accession>A0A5M3Z7K9</accession>
<feature type="region of interest" description="Disordered" evidence="1">
    <location>
        <begin position="354"/>
        <end position="448"/>
    </location>
</feature>
<comment type="caution">
    <text evidence="2">The sequence shown here is derived from an EMBL/GenBank/DDBJ whole genome shotgun (WGS) entry which is preliminary data.</text>
</comment>
<evidence type="ECO:0000313" key="3">
    <source>
        <dbReference type="Proteomes" id="UP000452235"/>
    </source>
</evidence>
<feature type="region of interest" description="Disordered" evidence="1">
    <location>
        <begin position="598"/>
        <end position="617"/>
    </location>
</feature>
<keyword evidence="3" id="KW-1185">Reference proteome</keyword>
<feature type="compositionally biased region" description="Polar residues" evidence="1">
    <location>
        <begin position="93"/>
        <end position="104"/>
    </location>
</feature>
<feature type="compositionally biased region" description="Low complexity" evidence="1">
    <location>
        <begin position="36"/>
        <end position="50"/>
    </location>
</feature>
<feature type="compositionally biased region" description="Low complexity" evidence="1">
    <location>
        <begin position="112"/>
        <end position="128"/>
    </location>
</feature>
<reference evidence="2 3" key="1">
    <citation type="submission" date="2020-01" db="EMBL/GenBank/DDBJ databases">
        <title>Aspergillus terreus IFO 6365 whole genome shotgun sequence.</title>
        <authorList>
            <person name="Kanamasa S."/>
            <person name="Takahashi H."/>
        </authorList>
    </citation>
    <scope>NUCLEOTIDE SEQUENCE [LARGE SCALE GENOMIC DNA]</scope>
    <source>
        <strain evidence="2 3">IFO 6365</strain>
    </source>
</reference>
<feature type="region of interest" description="Disordered" evidence="1">
    <location>
        <begin position="670"/>
        <end position="697"/>
    </location>
</feature>
<feature type="region of interest" description="Disordered" evidence="1">
    <location>
        <begin position="625"/>
        <end position="657"/>
    </location>
</feature>
<dbReference type="AlphaFoldDB" id="A0A5M3Z7K9"/>
<protein>
    <submittedName>
        <fullName evidence="2">Uncharacterized protein</fullName>
    </submittedName>
</protein>
<feature type="region of interest" description="Disordered" evidence="1">
    <location>
        <begin position="1"/>
        <end position="168"/>
    </location>
</feature>
<dbReference type="OrthoDB" id="5341904at2759"/>
<dbReference type="EMBL" id="BLJY01000009">
    <property type="protein sequence ID" value="GFF18661.1"/>
    <property type="molecule type" value="Genomic_DNA"/>
</dbReference>
<organism evidence="2 3">
    <name type="scientific">Aspergillus terreus</name>
    <dbReference type="NCBI Taxonomy" id="33178"/>
    <lineage>
        <taxon>Eukaryota</taxon>
        <taxon>Fungi</taxon>
        <taxon>Dikarya</taxon>
        <taxon>Ascomycota</taxon>
        <taxon>Pezizomycotina</taxon>
        <taxon>Eurotiomycetes</taxon>
        <taxon>Eurotiomycetidae</taxon>
        <taxon>Eurotiales</taxon>
        <taxon>Aspergillaceae</taxon>
        <taxon>Aspergillus</taxon>
        <taxon>Aspergillus subgen. Circumdati</taxon>
    </lineage>
</organism>
<dbReference type="VEuPathDB" id="FungiDB:ATEG_07421"/>
<feature type="region of interest" description="Disordered" evidence="1">
    <location>
        <begin position="289"/>
        <end position="310"/>
    </location>
</feature>